<feature type="chain" id="PRO_5041051235" evidence="4">
    <location>
        <begin position="30"/>
        <end position="328"/>
    </location>
</feature>
<evidence type="ECO:0000313" key="6">
    <source>
        <dbReference type="EMBL" id="SDL00639.1"/>
    </source>
</evidence>
<keyword evidence="7" id="KW-1185">Reference proteome</keyword>
<evidence type="ECO:0000256" key="2">
    <source>
        <dbReference type="ARBA" id="ARBA00007639"/>
    </source>
</evidence>
<dbReference type="RefSeq" id="WP_092324786.1">
    <property type="nucleotide sequence ID" value="NZ_FNFU01000022.1"/>
</dbReference>
<dbReference type="PANTHER" id="PTHR46847">
    <property type="entry name" value="D-ALLOSE-BINDING PERIPLASMIC PROTEIN-RELATED"/>
    <property type="match status" value="1"/>
</dbReference>
<reference evidence="6 7" key="1">
    <citation type="submission" date="2016-10" db="EMBL/GenBank/DDBJ databases">
        <authorList>
            <person name="de Groot N.N."/>
        </authorList>
    </citation>
    <scope>NUCLEOTIDE SEQUENCE [LARGE SCALE GENOMIC DNA]</scope>
    <source>
        <strain evidence="6 7">CGMCC 1.5382</strain>
    </source>
</reference>
<dbReference type="Gene3D" id="3.40.50.2300">
    <property type="match status" value="2"/>
</dbReference>
<accession>A0A1G9GIX7</accession>
<dbReference type="PROSITE" id="PS51257">
    <property type="entry name" value="PROKAR_LIPOPROTEIN"/>
    <property type="match status" value="1"/>
</dbReference>
<evidence type="ECO:0000256" key="4">
    <source>
        <dbReference type="SAM" id="SignalP"/>
    </source>
</evidence>
<dbReference type="GO" id="GO:0030313">
    <property type="term" value="C:cell envelope"/>
    <property type="evidence" value="ECO:0007669"/>
    <property type="project" value="UniProtKB-SubCell"/>
</dbReference>
<feature type="signal peptide" evidence="4">
    <location>
        <begin position="1"/>
        <end position="29"/>
    </location>
</feature>
<evidence type="ECO:0000313" key="7">
    <source>
        <dbReference type="Proteomes" id="UP000198701"/>
    </source>
</evidence>
<dbReference type="InterPro" id="IPR025997">
    <property type="entry name" value="SBP_2_dom"/>
</dbReference>
<name>A0A1G9GIX7_9MICO</name>
<dbReference type="Proteomes" id="UP000198701">
    <property type="component" value="Unassembled WGS sequence"/>
</dbReference>
<keyword evidence="3 4" id="KW-0732">Signal</keyword>
<dbReference type="CDD" id="cd01536">
    <property type="entry name" value="PBP1_ABC_sugar_binding-like"/>
    <property type="match status" value="1"/>
</dbReference>
<dbReference type="GO" id="GO:0030246">
    <property type="term" value="F:carbohydrate binding"/>
    <property type="evidence" value="ECO:0007669"/>
    <property type="project" value="UniProtKB-ARBA"/>
</dbReference>
<dbReference type="STRING" id="386301.SAMN05216282_12231"/>
<dbReference type="InterPro" id="IPR028082">
    <property type="entry name" value="Peripla_BP_I"/>
</dbReference>
<organism evidence="6 7">
    <name type="scientific">Cryobacterium psychrotolerans</name>
    <dbReference type="NCBI Taxonomy" id="386301"/>
    <lineage>
        <taxon>Bacteria</taxon>
        <taxon>Bacillati</taxon>
        <taxon>Actinomycetota</taxon>
        <taxon>Actinomycetes</taxon>
        <taxon>Micrococcales</taxon>
        <taxon>Microbacteriaceae</taxon>
        <taxon>Cryobacterium</taxon>
    </lineage>
</organism>
<dbReference type="EMBL" id="FNFU01000022">
    <property type="protein sequence ID" value="SDL00639.1"/>
    <property type="molecule type" value="Genomic_DNA"/>
</dbReference>
<dbReference type="OrthoDB" id="9769193at2"/>
<sequence length="328" mass="33461">MRKNKVVFAAAIAAALMVGTAACSTPADEATPAASGGDVNKLLGIVTITASDANNARVIAGATAAAKAAGWKVEVVDAAGNADTANSAITNFVSKKAGMIFDLVFPVTSLGAGMNAARSAGIPVASWGGGLTDGVVMTTGDGAPFAKPATEQLLSDIDNEGAVLALTYRTGEVCRARETLFDEIVSKQPNVTVQKEEVTIPGFLQDGARYATAWLAGHPAGEGNLAIWGCWEDPTLGAISALKQAGRTDVLTYGINGSSTAIKAVQDGSLTATVYEDGAGEGKAMFDTTLEAIAAGKSWKQKTINVDGILVTADNVDAFVKDHPEALK</sequence>
<evidence type="ECO:0000256" key="3">
    <source>
        <dbReference type="ARBA" id="ARBA00022729"/>
    </source>
</evidence>
<feature type="domain" description="Periplasmic binding protein" evidence="5">
    <location>
        <begin position="48"/>
        <end position="297"/>
    </location>
</feature>
<comment type="similarity">
    <text evidence="2">Belongs to the bacterial solute-binding protein 2 family.</text>
</comment>
<dbReference type="Pfam" id="PF13407">
    <property type="entry name" value="Peripla_BP_4"/>
    <property type="match status" value="1"/>
</dbReference>
<dbReference type="AlphaFoldDB" id="A0A1G9GIX7"/>
<protein>
    <submittedName>
        <fullName evidence="6">Ribose transport system substrate-binding protein</fullName>
    </submittedName>
</protein>
<dbReference type="SUPFAM" id="SSF53822">
    <property type="entry name" value="Periplasmic binding protein-like I"/>
    <property type="match status" value="1"/>
</dbReference>
<dbReference type="PANTHER" id="PTHR46847:SF1">
    <property type="entry name" value="D-ALLOSE-BINDING PERIPLASMIC PROTEIN-RELATED"/>
    <property type="match status" value="1"/>
</dbReference>
<gene>
    <name evidence="6" type="ORF">SAMN05216282_12231</name>
</gene>
<comment type="subcellular location">
    <subcellularLocation>
        <location evidence="1">Cell envelope</location>
    </subcellularLocation>
</comment>
<evidence type="ECO:0000259" key="5">
    <source>
        <dbReference type="Pfam" id="PF13407"/>
    </source>
</evidence>
<proteinExistence type="inferred from homology"/>
<evidence type="ECO:0000256" key="1">
    <source>
        <dbReference type="ARBA" id="ARBA00004196"/>
    </source>
</evidence>